<protein>
    <recommendedName>
        <fullName evidence="1">Peptidase M14 domain-containing protein</fullName>
    </recommendedName>
</protein>
<dbReference type="Pfam" id="PF00246">
    <property type="entry name" value="Peptidase_M14"/>
    <property type="match status" value="1"/>
</dbReference>
<dbReference type="GO" id="GO:0008270">
    <property type="term" value="F:zinc ion binding"/>
    <property type="evidence" value="ECO:0007669"/>
    <property type="project" value="InterPro"/>
</dbReference>
<dbReference type="SUPFAM" id="SSF53187">
    <property type="entry name" value="Zn-dependent exopeptidases"/>
    <property type="match status" value="1"/>
</dbReference>
<name>A0A382C4M9_9ZZZZ</name>
<dbReference type="Gene3D" id="3.40.630.10">
    <property type="entry name" value="Zn peptidases"/>
    <property type="match status" value="1"/>
</dbReference>
<dbReference type="AlphaFoldDB" id="A0A382C4M9"/>
<accession>A0A382C4M9</accession>
<proteinExistence type="predicted"/>
<sequence>MLLTLVFSSMPVSSTLGQEKFVYWPDAQYDPAIPTMEAVLGYAPGDRITWHRDVIRYFEALAVAAPDRMMITEYARSWENRELILAVVSAPENIANLDAIKSNMQRLADPRITEGDVAAQIIESQAAVTWLSYGVHGNEISSTDAAMLTAYHLLASQNDASIADILANTVVVIDPMQNPDGRDRFIHNFEIAEGLVPDSDRLAAEHDEPWPGGRTNHYLFDMNRDWFIQTQPETQGRAAVMLQWYPVAYVDAHEMGSDSTYFFAPEAIPYNPHLAEDQRASLQLFGRNNARYFDMFGFDYFTREVYDAFYPGYGASWPSYFGSIAMTYEQASARGLVVRQYDGNELHYRYTVRNHFVTSLSTAETVANNREKFLTDFYNFRVSAIEEGEGEDIRAYILPTQNDQAAANKLAGLLSRQDVEVSRAEAEFSACGQSYEAGSIVIRTDQPAKRFIRTLLDVEVAMEAEFLAEQERRRARNLPDEIYDVTAWSLPLMMNVETHTCNRVPSGDFELIGTDLVQPGSI</sequence>
<dbReference type="EMBL" id="UINC01032796">
    <property type="protein sequence ID" value="SVB21038.1"/>
    <property type="molecule type" value="Genomic_DNA"/>
</dbReference>
<evidence type="ECO:0000313" key="2">
    <source>
        <dbReference type="EMBL" id="SVB21038.1"/>
    </source>
</evidence>
<evidence type="ECO:0000259" key="1">
    <source>
        <dbReference type="Pfam" id="PF00246"/>
    </source>
</evidence>
<dbReference type="GO" id="GO:0004181">
    <property type="term" value="F:metallocarboxypeptidase activity"/>
    <property type="evidence" value="ECO:0007669"/>
    <property type="project" value="InterPro"/>
</dbReference>
<dbReference type="GO" id="GO:0006508">
    <property type="term" value="P:proteolysis"/>
    <property type="evidence" value="ECO:0007669"/>
    <property type="project" value="InterPro"/>
</dbReference>
<feature type="non-terminal residue" evidence="2">
    <location>
        <position position="522"/>
    </location>
</feature>
<dbReference type="InterPro" id="IPR000834">
    <property type="entry name" value="Peptidase_M14"/>
</dbReference>
<reference evidence="2" key="1">
    <citation type="submission" date="2018-05" db="EMBL/GenBank/DDBJ databases">
        <authorList>
            <person name="Lanie J.A."/>
            <person name="Ng W.-L."/>
            <person name="Kazmierczak K.M."/>
            <person name="Andrzejewski T.M."/>
            <person name="Davidsen T.M."/>
            <person name="Wayne K.J."/>
            <person name="Tettelin H."/>
            <person name="Glass J.I."/>
            <person name="Rusch D."/>
            <person name="Podicherti R."/>
            <person name="Tsui H.-C.T."/>
            <person name="Winkler M.E."/>
        </authorList>
    </citation>
    <scope>NUCLEOTIDE SEQUENCE</scope>
</reference>
<gene>
    <name evidence="2" type="ORF">METZ01_LOCUS173892</name>
</gene>
<organism evidence="2">
    <name type="scientific">marine metagenome</name>
    <dbReference type="NCBI Taxonomy" id="408172"/>
    <lineage>
        <taxon>unclassified sequences</taxon>
        <taxon>metagenomes</taxon>
        <taxon>ecological metagenomes</taxon>
    </lineage>
</organism>
<dbReference type="CDD" id="cd06238">
    <property type="entry name" value="M14-like"/>
    <property type="match status" value="1"/>
</dbReference>
<feature type="domain" description="Peptidase M14" evidence="1">
    <location>
        <begin position="55"/>
        <end position="229"/>
    </location>
</feature>